<protein>
    <submittedName>
        <fullName evidence="4">CubicO group peptidase (Beta-lactamase class C family)</fullName>
    </submittedName>
</protein>
<keyword evidence="5" id="KW-1185">Reference proteome</keyword>
<organism evidence="4 5">
    <name type="scientific">Sphingobacterium detergens</name>
    <dbReference type="NCBI Taxonomy" id="1145106"/>
    <lineage>
        <taxon>Bacteria</taxon>
        <taxon>Pseudomonadati</taxon>
        <taxon>Bacteroidota</taxon>
        <taxon>Sphingobacteriia</taxon>
        <taxon>Sphingobacteriales</taxon>
        <taxon>Sphingobacteriaceae</taxon>
        <taxon>Sphingobacterium</taxon>
    </lineage>
</organism>
<comment type="caution">
    <text evidence="4">The sequence shown here is derived from an EMBL/GenBank/DDBJ whole genome shotgun (WGS) entry which is preliminary data.</text>
</comment>
<evidence type="ECO:0000256" key="1">
    <source>
        <dbReference type="ARBA" id="ARBA00038473"/>
    </source>
</evidence>
<dbReference type="InterPro" id="IPR051478">
    <property type="entry name" value="Beta-lactamase-like_AB/R"/>
</dbReference>
<dbReference type="InterPro" id="IPR001466">
    <property type="entry name" value="Beta-lactam-related"/>
</dbReference>
<sequence>MAPRLTQNQGLEHPIFVKNVAMKTLLFNIVLLIIVAVQPTFGQQHITDSIRKQLEIGISGFKERYHAPSVVLAIVHHDSIIFSGADGFTDLDQKIPATIDSKYQIQSISKMFTATMLMQLWEKGIITLDEDVRKYVPEFTGLNREGNPETTSLLELATHTSGLPRNSPSEFELFSNAEKLLLAKQNVKSLNSSSKTSFLNALGTITKEYPAFEYLPSDQRHYSNLGYSLLGLALERAVKINYDSYIKSAICDPLALNHTGVGTISSPENTIAKGYRFLNDQNLFVQTPDYYANAMAPASGLYSTTRDLAKFISAQFNTKNSLLSEKSIRMMQSLGIGWQRNYPYLRHEGSMLGFRCEIVIHPRLEVGWVILTNTSDFEFNRFDEYISSLVLPAFVESPIINPEQYAGTYSLVGGKASFRIYQKEGKLYTTYLTDIFADTALKFSGNTAMILEDQTGKSVRFEFMLDRKRKVSLLNLNQLMWKKD</sequence>
<gene>
    <name evidence="4" type="ORF">DFQ12_0261</name>
</gene>
<dbReference type="EMBL" id="RAPY01000001">
    <property type="protein sequence ID" value="RKE55429.1"/>
    <property type="molecule type" value="Genomic_DNA"/>
</dbReference>
<evidence type="ECO:0000313" key="4">
    <source>
        <dbReference type="EMBL" id="RKE55429.1"/>
    </source>
</evidence>
<feature type="domain" description="Beta-lactamase-related" evidence="3">
    <location>
        <begin position="59"/>
        <end position="379"/>
    </location>
</feature>
<feature type="transmembrane region" description="Helical" evidence="2">
    <location>
        <begin position="20"/>
        <end position="41"/>
    </location>
</feature>
<dbReference type="OrthoDB" id="846150at2"/>
<keyword evidence="2" id="KW-0472">Membrane</keyword>
<evidence type="ECO:0000313" key="5">
    <source>
        <dbReference type="Proteomes" id="UP000286246"/>
    </source>
</evidence>
<dbReference type="PANTHER" id="PTHR22935">
    <property type="entry name" value="PENICILLIN-BINDING PROTEIN"/>
    <property type="match status" value="1"/>
</dbReference>
<dbReference type="PANTHER" id="PTHR22935:SF95">
    <property type="entry name" value="BETA-LACTAMASE-LIKE 1-RELATED"/>
    <property type="match status" value="1"/>
</dbReference>
<reference evidence="4 5" key="1">
    <citation type="submission" date="2018-09" db="EMBL/GenBank/DDBJ databases">
        <title>Genomic Encyclopedia of Type Strains, Phase III (KMG-III): the genomes of soil and plant-associated and newly described type strains.</title>
        <authorList>
            <person name="Whitman W."/>
        </authorList>
    </citation>
    <scope>NUCLEOTIDE SEQUENCE [LARGE SCALE GENOMIC DNA]</scope>
    <source>
        <strain evidence="4 5">CECT 7938</strain>
    </source>
</reference>
<name>A0A420BFF1_SPHD1</name>
<keyword evidence="2" id="KW-0812">Transmembrane</keyword>
<proteinExistence type="inferred from homology"/>
<dbReference type="Pfam" id="PF00144">
    <property type="entry name" value="Beta-lactamase"/>
    <property type="match status" value="1"/>
</dbReference>
<comment type="similarity">
    <text evidence="1">Belongs to the beta-lactamase family.</text>
</comment>
<accession>A0A420BFF1</accession>
<evidence type="ECO:0000259" key="3">
    <source>
        <dbReference type="Pfam" id="PF00144"/>
    </source>
</evidence>
<evidence type="ECO:0000256" key="2">
    <source>
        <dbReference type="SAM" id="Phobius"/>
    </source>
</evidence>
<dbReference type="Gene3D" id="3.40.710.10">
    <property type="entry name" value="DD-peptidase/beta-lactamase superfamily"/>
    <property type="match status" value="1"/>
</dbReference>
<dbReference type="AlphaFoldDB" id="A0A420BFF1"/>
<dbReference type="Proteomes" id="UP000286246">
    <property type="component" value="Unassembled WGS sequence"/>
</dbReference>
<dbReference type="InterPro" id="IPR012338">
    <property type="entry name" value="Beta-lactam/transpept-like"/>
</dbReference>
<dbReference type="SUPFAM" id="SSF56601">
    <property type="entry name" value="beta-lactamase/transpeptidase-like"/>
    <property type="match status" value="1"/>
</dbReference>
<keyword evidence="2" id="KW-1133">Transmembrane helix</keyword>